<evidence type="ECO:0000313" key="2">
    <source>
        <dbReference type="EMBL" id="TQV87252.1"/>
    </source>
</evidence>
<dbReference type="EMBL" id="VIKS01000008">
    <property type="protein sequence ID" value="TQV87252.1"/>
    <property type="molecule type" value="Genomic_DNA"/>
</dbReference>
<name>A0A545UCQ5_9GAMM</name>
<proteinExistence type="predicted"/>
<comment type="caution">
    <text evidence="2">The sequence shown here is derived from an EMBL/GenBank/DDBJ whole genome shotgun (WGS) entry which is preliminary data.</text>
</comment>
<dbReference type="InterPro" id="IPR046148">
    <property type="entry name" value="Septknot"/>
</dbReference>
<keyword evidence="3" id="KW-1185">Reference proteome</keyword>
<feature type="domain" description="7(1) septoil knot" evidence="1">
    <location>
        <begin position="1"/>
        <end position="82"/>
    </location>
</feature>
<evidence type="ECO:0000313" key="3">
    <source>
        <dbReference type="Proteomes" id="UP000315439"/>
    </source>
</evidence>
<organism evidence="2 3">
    <name type="scientific">Aliikangiella coralliicola</name>
    <dbReference type="NCBI Taxonomy" id="2592383"/>
    <lineage>
        <taxon>Bacteria</taxon>
        <taxon>Pseudomonadati</taxon>
        <taxon>Pseudomonadota</taxon>
        <taxon>Gammaproteobacteria</taxon>
        <taxon>Oceanospirillales</taxon>
        <taxon>Pleioneaceae</taxon>
        <taxon>Aliikangiella</taxon>
    </lineage>
</organism>
<accession>A0A545UCQ5</accession>
<reference evidence="2 3" key="1">
    <citation type="submission" date="2019-07" db="EMBL/GenBank/DDBJ databases">
        <title>Draft genome for Aliikangiella sp. M105.</title>
        <authorList>
            <person name="Wang G."/>
        </authorList>
    </citation>
    <scope>NUCLEOTIDE SEQUENCE [LARGE SCALE GENOMIC DNA]</scope>
    <source>
        <strain evidence="2 3">M105</strain>
    </source>
</reference>
<gene>
    <name evidence="2" type="ORF">FLL46_12420</name>
</gene>
<dbReference type="Proteomes" id="UP000315439">
    <property type="component" value="Unassembled WGS sequence"/>
</dbReference>
<dbReference type="AlphaFoldDB" id="A0A545UCQ5"/>
<protein>
    <recommendedName>
        <fullName evidence="1">7(1) septoil knot domain-containing protein</fullName>
    </recommendedName>
</protein>
<dbReference type="Pfam" id="PF19647">
    <property type="entry name" value="Septknot"/>
    <property type="match status" value="1"/>
</dbReference>
<dbReference type="RefSeq" id="WP_142893843.1">
    <property type="nucleotide sequence ID" value="NZ_ML660164.1"/>
</dbReference>
<evidence type="ECO:0000259" key="1">
    <source>
        <dbReference type="Pfam" id="PF19647"/>
    </source>
</evidence>
<dbReference type="OrthoDB" id="5954015at2"/>
<sequence>MALIYQTFSIGEADVKAYVTHNQAIADLWVYITKNRGIAYKTGVWYLCRSKVEAQKKVCFCDRGMSNLIVYFVNDQGLASWRTQHRFASFL</sequence>